<feature type="compositionally biased region" description="Basic and acidic residues" evidence="1">
    <location>
        <begin position="43"/>
        <end position="60"/>
    </location>
</feature>
<feature type="compositionally biased region" description="Basic and acidic residues" evidence="1">
    <location>
        <begin position="8"/>
        <end position="20"/>
    </location>
</feature>
<organism evidence="2 3">
    <name type="scientific">Leptosia nina</name>
    <dbReference type="NCBI Taxonomy" id="320188"/>
    <lineage>
        <taxon>Eukaryota</taxon>
        <taxon>Metazoa</taxon>
        <taxon>Ecdysozoa</taxon>
        <taxon>Arthropoda</taxon>
        <taxon>Hexapoda</taxon>
        <taxon>Insecta</taxon>
        <taxon>Pterygota</taxon>
        <taxon>Neoptera</taxon>
        <taxon>Endopterygota</taxon>
        <taxon>Lepidoptera</taxon>
        <taxon>Glossata</taxon>
        <taxon>Ditrysia</taxon>
        <taxon>Papilionoidea</taxon>
        <taxon>Pieridae</taxon>
        <taxon>Pierinae</taxon>
        <taxon>Leptosia</taxon>
    </lineage>
</organism>
<dbReference type="EMBL" id="CAVLEF010000280">
    <property type="protein sequence ID" value="CAK1555612.1"/>
    <property type="molecule type" value="Genomic_DNA"/>
</dbReference>
<name>A0AAV1K595_9NEOP</name>
<accession>A0AAV1K595</accession>
<sequence>MGKRNKNRKDDTSSEKKDEVTVVTKTSEEITVNKVKGSKKKNKVNEDNKTETPKKIKFGEDGNPEQISSNSSHKIENKDKSYLNVEEQQVNDDEIDQFCDEIDEQDNKQYENWILLLEEKLDNTGDRVKNKNKTKNKSIV</sequence>
<gene>
    <name evidence="2" type="ORF">LNINA_LOCUS14419</name>
</gene>
<keyword evidence="3" id="KW-1185">Reference proteome</keyword>
<dbReference type="Proteomes" id="UP001497472">
    <property type="component" value="Unassembled WGS sequence"/>
</dbReference>
<dbReference type="AlphaFoldDB" id="A0AAV1K595"/>
<evidence type="ECO:0000313" key="2">
    <source>
        <dbReference type="EMBL" id="CAK1555612.1"/>
    </source>
</evidence>
<comment type="caution">
    <text evidence="2">The sequence shown here is derived from an EMBL/GenBank/DDBJ whole genome shotgun (WGS) entry which is preliminary data.</text>
</comment>
<evidence type="ECO:0000313" key="3">
    <source>
        <dbReference type="Proteomes" id="UP001497472"/>
    </source>
</evidence>
<feature type="region of interest" description="Disordered" evidence="1">
    <location>
        <begin position="1"/>
        <end position="80"/>
    </location>
</feature>
<proteinExistence type="predicted"/>
<evidence type="ECO:0000256" key="1">
    <source>
        <dbReference type="SAM" id="MobiDB-lite"/>
    </source>
</evidence>
<reference evidence="2 3" key="1">
    <citation type="submission" date="2023-11" db="EMBL/GenBank/DDBJ databases">
        <authorList>
            <person name="Okamura Y."/>
        </authorList>
    </citation>
    <scope>NUCLEOTIDE SEQUENCE [LARGE SCALE GENOMIC DNA]</scope>
</reference>
<protein>
    <submittedName>
        <fullName evidence="2">Uncharacterized protein</fullName>
    </submittedName>
</protein>